<dbReference type="AlphaFoldDB" id="A0A4R3MW54"/>
<dbReference type="Pfam" id="PF08486">
    <property type="entry name" value="SpoIID"/>
    <property type="match status" value="1"/>
</dbReference>
<dbReference type="EMBL" id="SMAN01000017">
    <property type="protein sequence ID" value="TCT19671.1"/>
    <property type="molecule type" value="Genomic_DNA"/>
</dbReference>
<sequence>MVPVLTHAEQIVSVKLKNYIGNSSSMTLKAEGDYLSLSPTFQLKKGVTYQLSVESGKFILSGNGETVSFEGAFAFYPKEYDSDHLLFINDRPYMGAMEFTIEDQQYIRPVNHLYLEDYLKGVVPFEVYPSWEMETLKAQSLAARTYAITHLNQDQMMNDTVQFQAYGGYIDFEKTKQAVEETKGQIITYDGRPIGAFYSASNGGITENNANVWGGKALRYFPIQKDPYDPVLPWEFTLHQTQINIEDINWDVENIWDQLQEKDEKITSNMKRWLKRKGVFGDIKILSIPRFTMSSERNESGRALKGSISIVYMQRMFDGMILLGQKTLKNVPMSHIRPMIGGTIFKSYLIDSLEKENGVYVMKGRGFGHGVGMSQWGANGMAEEGKTYREIIDYYYPGTSITNINERQDLLKP</sequence>
<protein>
    <submittedName>
        <fullName evidence="2">SpoIID/LytB domain protein</fullName>
    </submittedName>
</protein>
<comment type="caution">
    <text evidence="2">The sequence shown here is derived from an EMBL/GenBank/DDBJ whole genome shotgun (WGS) entry which is preliminary data.</text>
</comment>
<dbReference type="PANTHER" id="PTHR30032">
    <property type="entry name" value="N-ACETYLMURAMOYL-L-ALANINE AMIDASE-RELATED"/>
    <property type="match status" value="1"/>
</dbReference>
<dbReference type="Proteomes" id="UP000294650">
    <property type="component" value="Unassembled WGS sequence"/>
</dbReference>
<dbReference type="GO" id="GO:0030288">
    <property type="term" value="C:outer membrane-bounded periplasmic space"/>
    <property type="evidence" value="ECO:0007669"/>
    <property type="project" value="TreeGrafter"/>
</dbReference>
<name>A0A4R3MW54_9BACI</name>
<dbReference type="InterPro" id="IPR051922">
    <property type="entry name" value="Bact_Sporulation_Assoc"/>
</dbReference>
<gene>
    <name evidence="2" type="ORF">EDD68_11765</name>
</gene>
<evidence type="ECO:0000313" key="2">
    <source>
        <dbReference type="EMBL" id="TCT19671.1"/>
    </source>
</evidence>
<keyword evidence="3" id="KW-1185">Reference proteome</keyword>
<dbReference type="InterPro" id="IPR013486">
    <property type="entry name" value="SpoIID/LytB"/>
</dbReference>
<proteinExistence type="predicted"/>
<organism evidence="2 3">
    <name type="scientific">Melghiribacillus thermohalophilus</name>
    <dbReference type="NCBI Taxonomy" id="1324956"/>
    <lineage>
        <taxon>Bacteria</taxon>
        <taxon>Bacillati</taxon>
        <taxon>Bacillota</taxon>
        <taxon>Bacilli</taxon>
        <taxon>Bacillales</taxon>
        <taxon>Bacillaceae</taxon>
        <taxon>Melghiribacillus</taxon>
    </lineage>
</organism>
<evidence type="ECO:0000259" key="1">
    <source>
        <dbReference type="Pfam" id="PF08486"/>
    </source>
</evidence>
<dbReference type="NCBIfam" id="TIGR02669">
    <property type="entry name" value="SpoIID_LytB"/>
    <property type="match status" value="1"/>
</dbReference>
<dbReference type="PANTHER" id="PTHR30032:SF4">
    <property type="entry name" value="AMIDASE ENHANCER"/>
    <property type="match status" value="1"/>
</dbReference>
<accession>A0A4R3MW54</accession>
<evidence type="ECO:0000313" key="3">
    <source>
        <dbReference type="Proteomes" id="UP000294650"/>
    </source>
</evidence>
<feature type="domain" description="Sporulation stage II protein D amidase enhancer LytB N-terminal" evidence="1">
    <location>
        <begin position="105"/>
        <end position="189"/>
    </location>
</feature>
<dbReference type="RefSeq" id="WP_243646850.1">
    <property type="nucleotide sequence ID" value="NZ_SMAN01000017.1"/>
</dbReference>
<dbReference type="GO" id="GO:0030435">
    <property type="term" value="P:sporulation resulting in formation of a cellular spore"/>
    <property type="evidence" value="ECO:0007669"/>
    <property type="project" value="InterPro"/>
</dbReference>
<reference evidence="2 3" key="1">
    <citation type="submission" date="2019-03" db="EMBL/GenBank/DDBJ databases">
        <title>Genomic Encyclopedia of Type Strains, Phase IV (KMG-IV): sequencing the most valuable type-strain genomes for metagenomic binning, comparative biology and taxonomic classification.</title>
        <authorList>
            <person name="Goeker M."/>
        </authorList>
    </citation>
    <scope>NUCLEOTIDE SEQUENCE [LARGE SCALE GENOMIC DNA]</scope>
    <source>
        <strain evidence="2 3">DSM 25894</strain>
    </source>
</reference>
<dbReference type="InterPro" id="IPR013693">
    <property type="entry name" value="SpoIID/LytB_N"/>
</dbReference>